<proteinExistence type="predicted"/>
<keyword evidence="3" id="KW-1185">Reference proteome</keyword>
<gene>
    <name evidence="2" type="ORF">ALC62_01400</name>
</gene>
<organism evidence="2 3">
    <name type="scientific">Cyphomyrmex costatus</name>
    <dbReference type="NCBI Taxonomy" id="456900"/>
    <lineage>
        <taxon>Eukaryota</taxon>
        <taxon>Metazoa</taxon>
        <taxon>Ecdysozoa</taxon>
        <taxon>Arthropoda</taxon>
        <taxon>Hexapoda</taxon>
        <taxon>Insecta</taxon>
        <taxon>Pterygota</taxon>
        <taxon>Neoptera</taxon>
        <taxon>Endopterygota</taxon>
        <taxon>Hymenoptera</taxon>
        <taxon>Apocrita</taxon>
        <taxon>Aculeata</taxon>
        <taxon>Formicoidea</taxon>
        <taxon>Formicidae</taxon>
        <taxon>Myrmicinae</taxon>
        <taxon>Cyphomyrmex</taxon>
    </lineage>
</organism>
<feature type="region of interest" description="Disordered" evidence="1">
    <location>
        <begin position="44"/>
        <end position="64"/>
    </location>
</feature>
<dbReference type="Proteomes" id="UP000078542">
    <property type="component" value="Unassembled WGS sequence"/>
</dbReference>
<evidence type="ECO:0000313" key="3">
    <source>
        <dbReference type="Proteomes" id="UP000078542"/>
    </source>
</evidence>
<dbReference type="AlphaFoldDB" id="A0A195D3U5"/>
<evidence type="ECO:0000313" key="2">
    <source>
        <dbReference type="EMBL" id="KYN07580.1"/>
    </source>
</evidence>
<feature type="compositionally biased region" description="Low complexity" evidence="1">
    <location>
        <begin position="44"/>
        <end position="55"/>
    </location>
</feature>
<evidence type="ECO:0000256" key="1">
    <source>
        <dbReference type="SAM" id="MobiDB-lite"/>
    </source>
</evidence>
<reference evidence="2 3" key="1">
    <citation type="submission" date="2016-03" db="EMBL/GenBank/DDBJ databases">
        <title>Cyphomyrmex costatus WGS genome.</title>
        <authorList>
            <person name="Nygaard S."/>
            <person name="Hu H."/>
            <person name="Boomsma J."/>
            <person name="Zhang G."/>
        </authorList>
    </citation>
    <scope>NUCLEOTIDE SEQUENCE [LARGE SCALE GENOMIC DNA]</scope>
    <source>
        <strain evidence="2">MS0001</strain>
        <tissue evidence="2">Whole body</tissue>
    </source>
</reference>
<dbReference type="EMBL" id="KQ976881">
    <property type="protein sequence ID" value="KYN07580.1"/>
    <property type="molecule type" value="Genomic_DNA"/>
</dbReference>
<feature type="region of interest" description="Disordered" evidence="1">
    <location>
        <begin position="1"/>
        <end position="26"/>
    </location>
</feature>
<dbReference type="STRING" id="456900.A0A195D3U5"/>
<name>A0A195D3U5_9HYME</name>
<protein>
    <submittedName>
        <fullName evidence="2">Uncharacterized protein</fullName>
    </submittedName>
</protein>
<sequence>MQQSSSSEDVDMESSVGARSDSCSSLGVVSSDIDGGSIDELSAKFSVQGTSSSKSTGKKKVVSF</sequence>
<accession>A0A195D3U5</accession>